<evidence type="ECO:0000313" key="2">
    <source>
        <dbReference type="Proteomes" id="UP000177583"/>
    </source>
</evidence>
<protein>
    <submittedName>
        <fullName evidence="1">Uncharacterized protein</fullName>
    </submittedName>
</protein>
<gene>
    <name evidence="1" type="ORF">A2557_05455</name>
</gene>
<dbReference type="AlphaFoldDB" id="A0A1F6GWB5"/>
<comment type="caution">
    <text evidence="1">The sequence shown here is derived from an EMBL/GenBank/DDBJ whole genome shotgun (WGS) entry which is preliminary data.</text>
</comment>
<reference evidence="1 2" key="1">
    <citation type="journal article" date="2016" name="Nat. Commun.">
        <title>Thousands of microbial genomes shed light on interconnected biogeochemical processes in an aquifer system.</title>
        <authorList>
            <person name="Anantharaman K."/>
            <person name="Brown C.T."/>
            <person name="Hug L.A."/>
            <person name="Sharon I."/>
            <person name="Castelle C.J."/>
            <person name="Probst A.J."/>
            <person name="Thomas B.C."/>
            <person name="Singh A."/>
            <person name="Wilkins M.J."/>
            <person name="Karaoz U."/>
            <person name="Brodie E.L."/>
            <person name="Williams K.H."/>
            <person name="Hubbard S.S."/>
            <person name="Banfield J.F."/>
        </authorList>
    </citation>
    <scope>NUCLEOTIDE SEQUENCE [LARGE SCALE GENOMIC DNA]</scope>
</reference>
<name>A0A1F6GWB5_9PROT</name>
<evidence type="ECO:0000313" key="1">
    <source>
        <dbReference type="EMBL" id="OGH02369.1"/>
    </source>
</evidence>
<proteinExistence type="predicted"/>
<sequence>MERNLLTQKGKAAYQQRSSTLKPVFGQRAMSGPVRFLLRGVEKVGMVWLLGAQSTTCPKLWRAGWWPELA</sequence>
<dbReference type="Proteomes" id="UP000177583">
    <property type="component" value="Unassembled WGS sequence"/>
</dbReference>
<accession>A0A1F6GWB5</accession>
<dbReference type="EMBL" id="MFNF01000022">
    <property type="protein sequence ID" value="OGH02369.1"/>
    <property type="molecule type" value="Genomic_DNA"/>
</dbReference>
<organism evidence="1 2">
    <name type="scientific">Candidatus Lambdaproteobacteria bacterium RIFOXYD2_FULL_56_26</name>
    <dbReference type="NCBI Taxonomy" id="1817773"/>
    <lineage>
        <taxon>Bacteria</taxon>
        <taxon>Pseudomonadati</taxon>
        <taxon>Pseudomonadota</taxon>
        <taxon>Candidatus Lambdaproteobacteria</taxon>
    </lineage>
</organism>